<accession>A0A4Q6I3X8</accession>
<feature type="region of interest" description="Disordered" evidence="1">
    <location>
        <begin position="355"/>
        <end position="379"/>
    </location>
</feature>
<keyword evidence="3" id="KW-1185">Reference proteome</keyword>
<dbReference type="OrthoDB" id="7163281at2"/>
<evidence type="ECO:0000256" key="1">
    <source>
        <dbReference type="SAM" id="MobiDB-lite"/>
    </source>
</evidence>
<feature type="region of interest" description="Disordered" evidence="1">
    <location>
        <begin position="1"/>
        <end position="32"/>
    </location>
</feature>
<evidence type="ECO:0000313" key="3">
    <source>
        <dbReference type="Proteomes" id="UP000293377"/>
    </source>
</evidence>
<evidence type="ECO:0000313" key="2">
    <source>
        <dbReference type="EMBL" id="RZB12562.1"/>
    </source>
</evidence>
<reference evidence="2 3" key="1">
    <citation type="submission" date="2018-06" db="EMBL/GenBank/DDBJ databases">
        <title>Complete Genome Sequence of Ehrlichia minasensis Isolated From Cattle.</title>
        <authorList>
            <person name="Aguiar D.M."/>
            <person name="Araujo J.P.A.Jr."/>
            <person name="Nakazato L."/>
            <person name="Bard E."/>
            <person name="Cabezas-Cruz A."/>
        </authorList>
    </citation>
    <scope>NUCLEOTIDE SEQUENCE [LARGE SCALE GENOMIC DNA]</scope>
    <source>
        <strain evidence="2 3">B11</strain>
    </source>
</reference>
<dbReference type="RefSeq" id="WP_045170825.1">
    <property type="nucleotide sequence ID" value="NZ_QOHL01000015.1"/>
</dbReference>
<gene>
    <name evidence="2" type="ORF">DRF75_03510</name>
</gene>
<name>A0A4Q6I3X8_9RICK</name>
<feature type="compositionally biased region" description="Polar residues" evidence="1">
    <location>
        <begin position="1"/>
        <end position="21"/>
    </location>
</feature>
<feature type="compositionally biased region" description="Basic and acidic residues" evidence="1">
    <location>
        <begin position="22"/>
        <end position="32"/>
    </location>
</feature>
<organism evidence="2 3">
    <name type="scientific">Ehrlichia minasensis</name>
    <dbReference type="NCBI Taxonomy" id="1242993"/>
    <lineage>
        <taxon>Bacteria</taxon>
        <taxon>Pseudomonadati</taxon>
        <taxon>Pseudomonadota</taxon>
        <taxon>Alphaproteobacteria</taxon>
        <taxon>Rickettsiales</taxon>
        <taxon>Anaplasmataceae</taxon>
        <taxon>Ehrlichia</taxon>
    </lineage>
</organism>
<dbReference type="EMBL" id="QOHL01000015">
    <property type="protein sequence ID" value="RZB12562.1"/>
    <property type="molecule type" value="Genomic_DNA"/>
</dbReference>
<comment type="caution">
    <text evidence="2">The sequence shown here is derived from an EMBL/GenBank/DDBJ whole genome shotgun (WGS) entry which is preliminary data.</text>
</comment>
<sequence length="1281" mass="143687">MLARFGNSSKKLSSLPQSGTQDSKKDSVSLRDDSVNQGTTDQYFSMFSFQHDILKGVSEILLSHYKEIFSFVNLLEKDEDFFLKTICSSCMTNFFYDLRFFMYNLNILVNSPISKLDIPHLVISKDTLCHSCITLVLHYENFDESVLHRTNTTMPSWQTVVYNDSHSTTTVANAASEQQDRSINDYMLFISEQMDFVLSVTGQIHAILSRLQQGKADYKELLEKSTDLVVLRNKHNVELKIRTLGIFLKHTLNELIKCRGVFNVILLCNKDKQAELLDRELKICQNDSNLRLVRVLILNRILSRESYRARLFGERNITCLTQRVFNAKEQIDNDAVGMSIMSDVRHVKSEECNADAFADDSDNGGDLKETTDQPIQSNPVYDIPLTAANQDVKADAMEFSKTCAFDDDSVEEDQYCVVLDDNEENGADMHHYCEIECESSEAYTVMASVGETHQPSGSKYGNDPAMQDYFNIDCKASKLDETAPTFTSSPKDMLCDTLSSSSTKRNGILDYEFICEESGESGEEYPVMAGVSGTRQDIPSSSKCDSDTAMHGYYNIERKASTLGRTTPTFSSIKDTLSSVRRSNSTKRDRIPDRSNLFFRGKLSDASRSIVQYMESEEGRKRLLDSLVKEAGNMNQLVKILAAELGKEALVNIFNMSLSYVEQVLSNDDTNVIHKRIDGKFVRSCGGGALLKMQLLEEFISYVNAKSNKKVGESASSKGLFDRKSYKYIGYDTVRTSKVKDGSSVSRSYSDAKLMEAKQYVEKGLGCRNTNAGSSAGLSSTLSNQNKKFVSFNAVDCIDVSNPSSSKQDLMFQAFSNCQSDKQDVSAENLPMISSCMGKSVALVDQYAVHANKVLENFIKDMIDGLNKSIDRYLRFTDKLQKEPNLLNWVLYFLINKNSFSACKSAILEGLKPCFLYYNLIASIPDLDLYVKKLDTSWIDSYVKSLYTLVHKCEVNGVNFGVSKDCVIRKLSKYQMQVYDVKRLSHYFEVFNSTNFDKQNLSSFVIKNKVIISLKYFKTNEVCYELDGSCYYGMIIKGDISKKVVLTCNNLTLHGNIKGKVVSSCRESVKIVGSVTGCLISEEESATGSTAVSVDNCVQDRSAVKVERNPIIQHRGVSGVVEVCGNVSGTVIVRNRNIIINGKVSNKGSVISKFGKYACFVGTVAGSVILKRTKFAFFNDILYSTTHLIAEECKICLRKEKKLQLDLGFIDSEFFELSESFKFDVSKLKKIMDEDKRTANDDGAGVSTRPEGSKSNIIRSKNVRSFFRNVRINSMSELMAI</sequence>
<proteinExistence type="predicted"/>
<dbReference type="Proteomes" id="UP000293377">
    <property type="component" value="Unassembled WGS sequence"/>
</dbReference>
<protein>
    <submittedName>
        <fullName evidence="2">Uncharacterized protein</fullName>
    </submittedName>
</protein>